<feature type="region of interest" description="Disordered" evidence="1">
    <location>
        <begin position="1"/>
        <end position="37"/>
    </location>
</feature>
<feature type="compositionally biased region" description="Low complexity" evidence="1">
    <location>
        <begin position="9"/>
        <end position="23"/>
    </location>
</feature>
<dbReference type="AlphaFoldDB" id="A0AAV8W7F7"/>
<comment type="caution">
    <text evidence="2">The sequence shown here is derived from an EMBL/GenBank/DDBJ whole genome shotgun (WGS) entry which is preliminary data.</text>
</comment>
<sequence>MAAAASEGSPTTPLTPSTSSLTSERTISRSPSLGSAKDFQWPSLLVSKPGKRRQLKKCKVYGLVRY</sequence>
<accession>A0AAV8W7F7</accession>
<reference evidence="2 3" key="1">
    <citation type="journal article" date="2023" name="Insect Mol. Biol.">
        <title>Genome sequencing provides insights into the evolution of gene families encoding plant cell wall-degrading enzymes in longhorned beetles.</title>
        <authorList>
            <person name="Shin N.R."/>
            <person name="Okamura Y."/>
            <person name="Kirsch R."/>
            <person name="Pauchet Y."/>
        </authorList>
    </citation>
    <scope>NUCLEOTIDE SEQUENCE [LARGE SCALE GENOMIC DNA]</scope>
    <source>
        <strain evidence="2">EAD_L_NR</strain>
    </source>
</reference>
<dbReference type="EMBL" id="JANEYG010000008">
    <property type="protein sequence ID" value="KAJ8921965.1"/>
    <property type="molecule type" value="Genomic_DNA"/>
</dbReference>
<evidence type="ECO:0000256" key="1">
    <source>
        <dbReference type="SAM" id="MobiDB-lite"/>
    </source>
</evidence>
<organism evidence="2 3">
    <name type="scientific">Exocentrus adspersus</name>
    <dbReference type="NCBI Taxonomy" id="1586481"/>
    <lineage>
        <taxon>Eukaryota</taxon>
        <taxon>Metazoa</taxon>
        <taxon>Ecdysozoa</taxon>
        <taxon>Arthropoda</taxon>
        <taxon>Hexapoda</taxon>
        <taxon>Insecta</taxon>
        <taxon>Pterygota</taxon>
        <taxon>Neoptera</taxon>
        <taxon>Endopterygota</taxon>
        <taxon>Coleoptera</taxon>
        <taxon>Polyphaga</taxon>
        <taxon>Cucujiformia</taxon>
        <taxon>Chrysomeloidea</taxon>
        <taxon>Cerambycidae</taxon>
        <taxon>Lamiinae</taxon>
        <taxon>Acanthocinini</taxon>
        <taxon>Exocentrus</taxon>
    </lineage>
</organism>
<keyword evidence="3" id="KW-1185">Reference proteome</keyword>
<evidence type="ECO:0000313" key="3">
    <source>
        <dbReference type="Proteomes" id="UP001159042"/>
    </source>
</evidence>
<proteinExistence type="predicted"/>
<evidence type="ECO:0000313" key="2">
    <source>
        <dbReference type="EMBL" id="KAJ8921965.1"/>
    </source>
</evidence>
<feature type="compositionally biased region" description="Polar residues" evidence="1">
    <location>
        <begin position="24"/>
        <end position="33"/>
    </location>
</feature>
<name>A0AAV8W7F7_9CUCU</name>
<dbReference type="Proteomes" id="UP001159042">
    <property type="component" value="Unassembled WGS sequence"/>
</dbReference>
<protein>
    <submittedName>
        <fullName evidence="2">Uncharacterized protein</fullName>
    </submittedName>
</protein>
<gene>
    <name evidence="2" type="ORF">NQ315_008599</name>
</gene>